<evidence type="ECO:0000313" key="1">
    <source>
        <dbReference type="EMBL" id="CAE0061257.1"/>
    </source>
</evidence>
<dbReference type="EMBL" id="HBHW01038219">
    <property type="protein sequence ID" value="CAE0061257.1"/>
    <property type="molecule type" value="Transcribed_RNA"/>
</dbReference>
<protein>
    <submittedName>
        <fullName evidence="1">Uncharacterized protein</fullName>
    </submittedName>
</protein>
<dbReference type="AlphaFoldDB" id="A0A7S3A4D7"/>
<organism evidence="1">
    <name type="scientific">Rhodosorus marinus</name>
    <dbReference type="NCBI Taxonomy" id="101924"/>
    <lineage>
        <taxon>Eukaryota</taxon>
        <taxon>Rhodophyta</taxon>
        <taxon>Stylonematophyceae</taxon>
        <taxon>Stylonematales</taxon>
        <taxon>Stylonemataceae</taxon>
        <taxon>Rhodosorus</taxon>
    </lineage>
</organism>
<accession>A0A7S3A4D7</accession>
<sequence>MEALSFGDEILNQFFSEKSVCRTTIHAHVCRILLGQEKDLAMPSMAGTTVGEHTVPVRNSEEPEPTSFNACFTSRKGQVGFPAHAEHTGRGSRLTELSLTLWRTKPALFLGLPNETILQLVIQS</sequence>
<name>A0A7S3A4D7_9RHOD</name>
<proteinExistence type="predicted"/>
<gene>
    <name evidence="1" type="ORF">RMAR00112_LOCUS29323</name>
</gene>
<reference evidence="1" key="1">
    <citation type="submission" date="2021-01" db="EMBL/GenBank/DDBJ databases">
        <authorList>
            <person name="Corre E."/>
            <person name="Pelletier E."/>
            <person name="Niang G."/>
            <person name="Scheremetjew M."/>
            <person name="Finn R."/>
            <person name="Kale V."/>
            <person name="Holt S."/>
            <person name="Cochrane G."/>
            <person name="Meng A."/>
            <person name="Brown T."/>
            <person name="Cohen L."/>
        </authorList>
    </citation>
    <scope>NUCLEOTIDE SEQUENCE</scope>
    <source>
        <strain evidence="1">CCMP 769</strain>
    </source>
</reference>